<reference evidence="2" key="1">
    <citation type="journal article" date="2019" name="Int. J. Syst. Evol. Microbiol.">
        <title>The Global Catalogue of Microorganisms (GCM) 10K type strain sequencing project: providing services to taxonomists for standard genome sequencing and annotation.</title>
        <authorList>
            <consortium name="The Broad Institute Genomics Platform"/>
            <consortium name="The Broad Institute Genome Sequencing Center for Infectious Disease"/>
            <person name="Wu L."/>
            <person name="Ma J."/>
        </authorList>
    </citation>
    <scope>NUCLEOTIDE SEQUENCE [LARGE SCALE GENOMIC DNA]</scope>
    <source>
        <strain evidence="2">CGMCC 1.10832</strain>
    </source>
</reference>
<dbReference type="EMBL" id="BMEC01000002">
    <property type="protein sequence ID" value="GGC25399.1"/>
    <property type="molecule type" value="Genomic_DNA"/>
</dbReference>
<proteinExistence type="predicted"/>
<protein>
    <recommendedName>
        <fullName evidence="3">Outer membrane protein beta-barrel domain-containing protein</fullName>
    </recommendedName>
</protein>
<name>A0ABQ1LL78_9BACT</name>
<comment type="caution">
    <text evidence="1">The sequence shown here is derived from an EMBL/GenBank/DDBJ whole genome shotgun (WGS) entry which is preliminary data.</text>
</comment>
<evidence type="ECO:0008006" key="3">
    <source>
        <dbReference type="Google" id="ProtNLM"/>
    </source>
</evidence>
<evidence type="ECO:0000313" key="2">
    <source>
        <dbReference type="Proteomes" id="UP000636010"/>
    </source>
</evidence>
<dbReference type="RefSeq" id="WP_188460553.1">
    <property type="nucleotide sequence ID" value="NZ_BAABHU010000002.1"/>
</dbReference>
<organism evidence="1 2">
    <name type="scientific">Marivirga lumbricoides</name>
    <dbReference type="NCBI Taxonomy" id="1046115"/>
    <lineage>
        <taxon>Bacteria</taxon>
        <taxon>Pseudomonadati</taxon>
        <taxon>Bacteroidota</taxon>
        <taxon>Cytophagia</taxon>
        <taxon>Cytophagales</taxon>
        <taxon>Marivirgaceae</taxon>
        <taxon>Marivirga</taxon>
    </lineage>
</organism>
<dbReference type="Proteomes" id="UP000636010">
    <property type="component" value="Unassembled WGS sequence"/>
</dbReference>
<sequence>MVRILSIFFIILFTLTFKARSQWTIDLETGLAFQSYNDVRIPNQGATLFDFTKEFNPEGPVIPFRARVGYTIAEKNHIILLYAPLSIDYEGTPSKDIRFAENVLEQGVPTNGYYQFNSYRITYRRDFIRNDKWICGAGFTAKIRDASVRLANNEGIKGRKDNTGFVPLLHLFTEYQFSDYSIYFEGDGLAGGPGRAFDLFLGGRVLLTEKLSGKVGYRLLEGGADVDEVYNFTLVNYGIVGLIMQF</sequence>
<gene>
    <name evidence="1" type="ORF">GCM10011506_08350</name>
</gene>
<evidence type="ECO:0000313" key="1">
    <source>
        <dbReference type="EMBL" id="GGC25399.1"/>
    </source>
</evidence>
<keyword evidence="2" id="KW-1185">Reference proteome</keyword>
<accession>A0ABQ1LL78</accession>